<evidence type="ECO:0000313" key="6">
    <source>
        <dbReference type="EMBL" id="RKQ13543.1"/>
    </source>
</evidence>
<sequence length="301" mass="31413">MKKVLTMAILSLIVFLGACSMESPFVNNDSESDGKVKIGLSISTLNNPFFVSLRDAIVEDAESKGMEIVVVNAQDDAATEISGIEDLIQQGVDILLINPTDSAAVSSAVQSANNAEIPVITIDRSADKGEVETLITSDNVAGGEMAANFIIETVGEGAKVAEIEGIAGASATRERGEGFHNIADESLDIVASQPADFDRTKGLTVMENTLQGSGDIQAVFAHNDEMALGAIEAIKAAGKDIIVVGFDGVEDALNSVEAGDLTATIAQQPGLMGQEAVSAVERVLNGEELEELIKVPLELVQ</sequence>
<name>A0A494YTS6_9BACI</name>
<dbReference type="Pfam" id="PF13407">
    <property type="entry name" value="Peripla_BP_4"/>
    <property type="match status" value="1"/>
</dbReference>
<evidence type="ECO:0000256" key="3">
    <source>
        <dbReference type="ARBA" id="ARBA00022729"/>
    </source>
</evidence>
<dbReference type="PANTHER" id="PTHR46847:SF1">
    <property type="entry name" value="D-ALLOSE-BINDING PERIPLASMIC PROTEIN-RELATED"/>
    <property type="match status" value="1"/>
</dbReference>
<organism evidence="6 7">
    <name type="scientific">Oceanobacillus bengalensis</name>
    <dbReference type="NCBI Taxonomy" id="1435466"/>
    <lineage>
        <taxon>Bacteria</taxon>
        <taxon>Bacillati</taxon>
        <taxon>Bacillota</taxon>
        <taxon>Bacilli</taxon>
        <taxon>Bacillales</taxon>
        <taxon>Bacillaceae</taxon>
        <taxon>Oceanobacillus</taxon>
    </lineage>
</organism>
<proteinExistence type="inferred from homology"/>
<evidence type="ECO:0000256" key="4">
    <source>
        <dbReference type="SAM" id="SignalP"/>
    </source>
</evidence>
<dbReference type="GO" id="GO:0030313">
    <property type="term" value="C:cell envelope"/>
    <property type="evidence" value="ECO:0007669"/>
    <property type="project" value="UniProtKB-SubCell"/>
</dbReference>
<dbReference type="AlphaFoldDB" id="A0A494YTS6"/>
<feature type="chain" id="PRO_5019743133" evidence="4">
    <location>
        <begin position="21"/>
        <end position="301"/>
    </location>
</feature>
<comment type="caution">
    <text evidence="6">The sequence shown here is derived from an EMBL/GenBank/DDBJ whole genome shotgun (WGS) entry which is preliminary data.</text>
</comment>
<dbReference type="Proteomes" id="UP000281813">
    <property type="component" value="Unassembled WGS sequence"/>
</dbReference>
<keyword evidence="3 4" id="KW-0732">Signal</keyword>
<accession>A0A494YTS6</accession>
<dbReference type="PROSITE" id="PS51257">
    <property type="entry name" value="PROKAR_LIPOPROTEIN"/>
    <property type="match status" value="1"/>
</dbReference>
<gene>
    <name evidence="6" type="primary">rbsB</name>
    <name evidence="6" type="ORF">D8M05_15735</name>
</gene>
<reference evidence="6 7" key="1">
    <citation type="journal article" date="2015" name="Antonie Van Leeuwenhoek">
        <title>Oceanobacillus bengalensis sp. nov., a bacterium isolated from seawater of the Bay of Bengal.</title>
        <authorList>
            <person name="Yongchang O."/>
            <person name="Xiang W."/>
            <person name="Wang G."/>
        </authorList>
    </citation>
    <scope>NUCLEOTIDE SEQUENCE [LARGE SCALE GENOMIC DNA]</scope>
    <source>
        <strain evidence="6 7">MCCC 1K00260</strain>
    </source>
</reference>
<dbReference type="InterPro" id="IPR028082">
    <property type="entry name" value="Peripla_BP_I"/>
</dbReference>
<dbReference type="NCBIfam" id="NF007936">
    <property type="entry name" value="PRK10653.1"/>
    <property type="match status" value="1"/>
</dbReference>
<dbReference type="PANTHER" id="PTHR46847">
    <property type="entry name" value="D-ALLOSE-BINDING PERIPLASMIC PROTEIN-RELATED"/>
    <property type="match status" value="1"/>
</dbReference>
<keyword evidence="7" id="KW-1185">Reference proteome</keyword>
<evidence type="ECO:0000256" key="1">
    <source>
        <dbReference type="ARBA" id="ARBA00004196"/>
    </source>
</evidence>
<dbReference type="SUPFAM" id="SSF53822">
    <property type="entry name" value="Periplasmic binding protein-like I"/>
    <property type="match status" value="1"/>
</dbReference>
<dbReference type="EMBL" id="RBZO01000029">
    <property type="protein sequence ID" value="RKQ13543.1"/>
    <property type="molecule type" value="Genomic_DNA"/>
</dbReference>
<evidence type="ECO:0000256" key="2">
    <source>
        <dbReference type="ARBA" id="ARBA00007639"/>
    </source>
</evidence>
<dbReference type="GO" id="GO:0030246">
    <property type="term" value="F:carbohydrate binding"/>
    <property type="evidence" value="ECO:0007669"/>
    <property type="project" value="UniProtKB-ARBA"/>
</dbReference>
<protein>
    <submittedName>
        <fullName evidence="6">Ribose ABC transporter substrate-binding protein RbsB</fullName>
    </submittedName>
</protein>
<comment type="subcellular location">
    <subcellularLocation>
        <location evidence="1">Cell envelope</location>
    </subcellularLocation>
</comment>
<dbReference type="RefSeq" id="WP_121133494.1">
    <property type="nucleotide sequence ID" value="NZ_JBHUFK010000016.1"/>
</dbReference>
<dbReference type="OrthoDB" id="9814427at2"/>
<evidence type="ECO:0000313" key="7">
    <source>
        <dbReference type="Proteomes" id="UP000281813"/>
    </source>
</evidence>
<comment type="similarity">
    <text evidence="2">Belongs to the bacterial solute-binding protein 2 family.</text>
</comment>
<feature type="signal peptide" evidence="4">
    <location>
        <begin position="1"/>
        <end position="20"/>
    </location>
</feature>
<dbReference type="CDD" id="cd06323">
    <property type="entry name" value="PBP1_ribose_binding"/>
    <property type="match status" value="1"/>
</dbReference>
<dbReference type="Gene3D" id="3.40.50.2300">
    <property type="match status" value="2"/>
</dbReference>
<dbReference type="InterPro" id="IPR025997">
    <property type="entry name" value="SBP_2_dom"/>
</dbReference>
<feature type="domain" description="Periplasmic binding protein" evidence="5">
    <location>
        <begin position="38"/>
        <end position="288"/>
    </location>
</feature>
<evidence type="ECO:0000259" key="5">
    <source>
        <dbReference type="Pfam" id="PF13407"/>
    </source>
</evidence>